<dbReference type="Gene3D" id="3.30.565.10">
    <property type="entry name" value="Histidine kinase-like ATPase, C-terminal domain"/>
    <property type="match status" value="1"/>
</dbReference>
<dbReference type="SUPFAM" id="SSF47384">
    <property type="entry name" value="Homodimeric domain of signal transducing histidine kinase"/>
    <property type="match status" value="1"/>
</dbReference>
<keyword evidence="3" id="KW-0597">Phosphoprotein</keyword>
<gene>
    <name evidence="7" type="ORF">QJT80_13480</name>
</gene>
<dbReference type="SMART" id="SM00388">
    <property type="entry name" value="HisKA"/>
    <property type="match status" value="1"/>
</dbReference>
<feature type="transmembrane region" description="Helical" evidence="4">
    <location>
        <begin position="138"/>
        <end position="157"/>
    </location>
</feature>
<dbReference type="Gene3D" id="3.30.450.20">
    <property type="entry name" value="PAS domain"/>
    <property type="match status" value="1"/>
</dbReference>
<keyword evidence="4" id="KW-0812">Transmembrane</keyword>
<dbReference type="GO" id="GO:0005524">
    <property type="term" value="F:ATP binding"/>
    <property type="evidence" value="ECO:0007669"/>
    <property type="project" value="UniProtKB-KW"/>
</dbReference>
<organism evidence="7">
    <name type="scientific">Candidatus Thiocaldithrix dubininis</name>
    <dbReference type="NCBI Taxonomy" id="3080823"/>
    <lineage>
        <taxon>Bacteria</taxon>
        <taxon>Pseudomonadati</taxon>
        <taxon>Pseudomonadota</taxon>
        <taxon>Gammaproteobacteria</taxon>
        <taxon>Thiotrichales</taxon>
        <taxon>Thiotrichaceae</taxon>
        <taxon>Candidatus Thiocaldithrix</taxon>
    </lineage>
</organism>
<dbReference type="EC" id="2.7.13.3" evidence="2"/>
<dbReference type="CDD" id="cd00082">
    <property type="entry name" value="HisKA"/>
    <property type="match status" value="1"/>
</dbReference>
<evidence type="ECO:0000313" key="7">
    <source>
        <dbReference type="EMBL" id="WGZ90485.1"/>
    </source>
</evidence>
<dbReference type="PANTHER" id="PTHR43065:SF52">
    <property type="entry name" value="SENSOR PROTEIN KINASE PILS"/>
    <property type="match status" value="1"/>
</dbReference>
<keyword evidence="7" id="KW-0067">ATP-binding</keyword>
<feature type="transmembrane region" description="Helical" evidence="4">
    <location>
        <begin position="61"/>
        <end position="82"/>
    </location>
</feature>
<accession>A0AA95H564</accession>
<dbReference type="AlphaFoldDB" id="A0AA95H564"/>
<dbReference type="InterPro" id="IPR036097">
    <property type="entry name" value="HisK_dim/P_sf"/>
</dbReference>
<feature type="domain" description="Histidine kinase/HSP90-like ATPase" evidence="5">
    <location>
        <begin position="432"/>
        <end position="543"/>
    </location>
</feature>
<dbReference type="Pfam" id="PF25323">
    <property type="entry name" value="6TM_PilS"/>
    <property type="match status" value="1"/>
</dbReference>
<dbReference type="Pfam" id="PF13188">
    <property type="entry name" value="PAS_8"/>
    <property type="match status" value="1"/>
</dbReference>
<evidence type="ECO:0000256" key="2">
    <source>
        <dbReference type="ARBA" id="ARBA00012438"/>
    </source>
</evidence>
<reference evidence="7" key="2">
    <citation type="submission" date="2023-04" db="EMBL/GenBank/DDBJ databases">
        <authorList>
            <person name="Beletskiy A.V."/>
            <person name="Mardanov A.V."/>
            <person name="Ravin N.V."/>
        </authorList>
    </citation>
    <scope>NUCLEOTIDE SEQUENCE</scope>
    <source>
        <strain evidence="7">GKL-01</strain>
    </source>
</reference>
<name>A0AA95H564_9GAMM</name>
<evidence type="ECO:0000256" key="4">
    <source>
        <dbReference type="SAM" id="Phobius"/>
    </source>
</evidence>
<dbReference type="InterPro" id="IPR035965">
    <property type="entry name" value="PAS-like_dom_sf"/>
</dbReference>
<dbReference type="Pfam" id="PF00512">
    <property type="entry name" value="HisKA"/>
    <property type="match status" value="1"/>
</dbReference>
<sequence>MHSGSSDSAFDPKLIPVFLHEDPWNLLRLYHVYRLILSGALMVALVLQYGNVRLGQHDPDLFKWLVGIYLVVAVISNLTSYFQWPDLPIQNNLYVLFDIAILLGVIYSSGGVETGYGILLLIPILLPHINGKPNHVSLVLGACTSLALIGLQVYLQAQHVSSQMGIMQSGLVALFIFLISWLSTRWMRKAAAMANLAQRRGIDLANLSQLNQSIIDKLESGIVVVEGSGVIRHMNQAAWDMLGQPGNWRSKPLNQFAPELNTHLEHWLHKISPRMSSFDIRHQNTTELRARFSQLGTQAKRATLISLEDTTEQREKLQSVKLASLGQLTASIAHEIRNPLGAISHAAQLMGESQNLDKADTRLLQIIQSNARRMNLTIESVLNLSRKKHPNRERLALKLWLHEFSKDFIQQNKLRPDQIELFIEPADTVIEFDPAHLHQVVWNLCRNAYKYAHENPVNLQLDLQGGNPSHTRDIMLNIMDNGRGIPEEQRQRLFEPFFTTSTQGTGLGLFMARELCLSNGATLEYIPLPLGGSCFRIVFGRSR</sequence>
<dbReference type="EMBL" id="CP124755">
    <property type="protein sequence ID" value="WGZ90485.1"/>
    <property type="molecule type" value="Genomic_DNA"/>
</dbReference>
<proteinExistence type="predicted"/>
<protein>
    <recommendedName>
        <fullName evidence="2">histidine kinase</fullName>
        <ecNumber evidence="2">2.7.13.3</ecNumber>
    </recommendedName>
</protein>
<reference evidence="7" key="1">
    <citation type="journal article" date="2023" name="Int. J. Mol. Sci.">
        <title>Metagenomics Revealed a New Genus 'Candidatus Thiocaldithrix dubininis' gen. nov., sp. nov. and a New Species 'Candidatus Thiothrix putei' sp. nov. in the Family Thiotrichaceae, Some Members of Which Have Traits of Both Na+- and H+-Motive Energetics.</title>
        <authorList>
            <person name="Ravin N.V."/>
            <person name="Muntyan M.S."/>
            <person name="Smolyakov D.D."/>
            <person name="Rudenko T.S."/>
            <person name="Beletsky A.V."/>
            <person name="Mardanov A.V."/>
            <person name="Grabovich M.Y."/>
        </authorList>
    </citation>
    <scope>NUCLEOTIDE SEQUENCE</scope>
    <source>
        <strain evidence="7">GKL-01</strain>
    </source>
</reference>
<keyword evidence="7" id="KW-0547">Nucleotide-binding</keyword>
<feature type="domain" description="Signal transduction histidine kinase dimerisation/phosphoacceptor" evidence="6">
    <location>
        <begin position="324"/>
        <end position="390"/>
    </location>
</feature>
<evidence type="ECO:0000256" key="1">
    <source>
        <dbReference type="ARBA" id="ARBA00000085"/>
    </source>
</evidence>
<dbReference type="Proteomes" id="UP001300672">
    <property type="component" value="Chromosome"/>
</dbReference>
<feature type="transmembrane region" description="Helical" evidence="4">
    <location>
        <begin position="94"/>
        <end position="126"/>
    </location>
</feature>
<dbReference type="Gene3D" id="1.10.287.130">
    <property type="match status" value="1"/>
</dbReference>
<dbReference type="SUPFAM" id="SSF55874">
    <property type="entry name" value="ATPase domain of HSP90 chaperone/DNA topoisomerase II/histidine kinase"/>
    <property type="match status" value="1"/>
</dbReference>
<dbReference type="InterPro" id="IPR003661">
    <property type="entry name" value="HisK_dim/P_dom"/>
</dbReference>
<dbReference type="CDD" id="cd00075">
    <property type="entry name" value="HATPase"/>
    <property type="match status" value="1"/>
</dbReference>
<evidence type="ECO:0000259" key="6">
    <source>
        <dbReference type="SMART" id="SM00388"/>
    </source>
</evidence>
<dbReference type="SMART" id="SM00387">
    <property type="entry name" value="HATPase_c"/>
    <property type="match status" value="1"/>
</dbReference>
<dbReference type="SUPFAM" id="SSF55785">
    <property type="entry name" value="PYP-like sensor domain (PAS domain)"/>
    <property type="match status" value="1"/>
</dbReference>
<feature type="transmembrane region" description="Helical" evidence="4">
    <location>
        <begin position="163"/>
        <end position="183"/>
    </location>
</feature>
<evidence type="ECO:0000256" key="3">
    <source>
        <dbReference type="ARBA" id="ARBA00022553"/>
    </source>
</evidence>
<dbReference type="InterPro" id="IPR000014">
    <property type="entry name" value="PAS"/>
</dbReference>
<keyword evidence="4" id="KW-0472">Membrane</keyword>
<dbReference type="GO" id="GO:0000155">
    <property type="term" value="F:phosphorelay sensor kinase activity"/>
    <property type="evidence" value="ECO:0007669"/>
    <property type="project" value="InterPro"/>
</dbReference>
<dbReference type="InterPro" id="IPR003594">
    <property type="entry name" value="HATPase_dom"/>
</dbReference>
<dbReference type="InterPro" id="IPR036890">
    <property type="entry name" value="HATPase_C_sf"/>
</dbReference>
<dbReference type="InterPro" id="IPR004358">
    <property type="entry name" value="Sig_transdc_His_kin-like_C"/>
</dbReference>
<keyword evidence="4" id="KW-1133">Transmembrane helix</keyword>
<dbReference type="KEGG" id="tdu:QJT80_13480"/>
<dbReference type="Pfam" id="PF02518">
    <property type="entry name" value="HATPase_c"/>
    <property type="match status" value="1"/>
</dbReference>
<feature type="transmembrane region" description="Helical" evidence="4">
    <location>
        <begin position="31"/>
        <end position="49"/>
    </location>
</feature>
<dbReference type="PANTHER" id="PTHR43065">
    <property type="entry name" value="SENSOR HISTIDINE KINASE"/>
    <property type="match status" value="1"/>
</dbReference>
<evidence type="ECO:0000259" key="5">
    <source>
        <dbReference type="SMART" id="SM00387"/>
    </source>
</evidence>
<comment type="catalytic activity">
    <reaction evidence="1">
        <text>ATP + protein L-histidine = ADP + protein N-phospho-L-histidine.</text>
        <dbReference type="EC" id="2.7.13.3"/>
    </reaction>
</comment>
<dbReference type="PRINTS" id="PR00344">
    <property type="entry name" value="BCTRLSENSOR"/>
</dbReference>